<dbReference type="Pfam" id="PF05685">
    <property type="entry name" value="Uma2"/>
    <property type="match status" value="1"/>
</dbReference>
<gene>
    <name evidence="2" type="ORF">IW245_004727</name>
</gene>
<keyword evidence="2" id="KW-0255">Endonuclease</keyword>
<evidence type="ECO:0000259" key="1">
    <source>
        <dbReference type="Pfam" id="PF05685"/>
    </source>
</evidence>
<evidence type="ECO:0000313" key="2">
    <source>
        <dbReference type="EMBL" id="MBG6138533.1"/>
    </source>
</evidence>
<name>A0A8J7GKV0_9ACTN</name>
<evidence type="ECO:0000313" key="3">
    <source>
        <dbReference type="Proteomes" id="UP000622552"/>
    </source>
</evidence>
<feature type="domain" description="Putative restriction endonuclease" evidence="1">
    <location>
        <begin position="2"/>
        <end position="93"/>
    </location>
</feature>
<dbReference type="CDD" id="cd06260">
    <property type="entry name" value="DUF820-like"/>
    <property type="match status" value="1"/>
</dbReference>
<dbReference type="InterPro" id="IPR012296">
    <property type="entry name" value="Nuclease_put_TT1808"/>
</dbReference>
<reference evidence="2" key="1">
    <citation type="submission" date="2020-11" db="EMBL/GenBank/DDBJ databases">
        <title>Sequencing the genomes of 1000 actinobacteria strains.</title>
        <authorList>
            <person name="Klenk H.-P."/>
        </authorList>
    </citation>
    <scope>NUCLEOTIDE SEQUENCE</scope>
    <source>
        <strain evidence="2">DSM 45356</strain>
    </source>
</reference>
<dbReference type="Gene3D" id="3.90.1570.10">
    <property type="entry name" value="tt1808, chain A"/>
    <property type="match status" value="1"/>
</dbReference>
<dbReference type="Proteomes" id="UP000622552">
    <property type="component" value="Unassembled WGS sequence"/>
</dbReference>
<dbReference type="AlphaFoldDB" id="A0A8J7GKV0"/>
<keyword evidence="2" id="KW-0378">Hydrolase</keyword>
<dbReference type="SUPFAM" id="SSF52980">
    <property type="entry name" value="Restriction endonuclease-like"/>
    <property type="match status" value="1"/>
</dbReference>
<dbReference type="PANTHER" id="PTHR35400:SF3">
    <property type="entry name" value="SLL1072 PROTEIN"/>
    <property type="match status" value="1"/>
</dbReference>
<accession>A0A8J7GKV0</accession>
<organism evidence="2 3">
    <name type="scientific">Longispora fulva</name>
    <dbReference type="NCBI Taxonomy" id="619741"/>
    <lineage>
        <taxon>Bacteria</taxon>
        <taxon>Bacillati</taxon>
        <taxon>Actinomycetota</taxon>
        <taxon>Actinomycetes</taxon>
        <taxon>Micromonosporales</taxon>
        <taxon>Micromonosporaceae</taxon>
        <taxon>Longispora</taxon>
    </lineage>
</organism>
<dbReference type="InterPro" id="IPR008538">
    <property type="entry name" value="Uma2"/>
</dbReference>
<dbReference type="GO" id="GO:0004519">
    <property type="term" value="F:endonuclease activity"/>
    <property type="evidence" value="ECO:0007669"/>
    <property type="project" value="UniProtKB-KW"/>
</dbReference>
<proteinExistence type="predicted"/>
<comment type="caution">
    <text evidence="2">The sequence shown here is derived from an EMBL/GenBank/DDBJ whole genome shotgun (WGS) entry which is preliminary data.</text>
</comment>
<sequence length="103" mass="11523">MPDIVVLRPDGVRDEEWTPAADALLVVEIASRSTEMNDRGSKPLYYAEAGIPVYWRIARDGSLHVYELLDGPEYTVTTVVHPGETWATDYPFPMTLDPADLTD</sequence>
<dbReference type="PANTHER" id="PTHR35400">
    <property type="entry name" value="SLR1083 PROTEIN"/>
    <property type="match status" value="1"/>
</dbReference>
<dbReference type="InterPro" id="IPR011335">
    <property type="entry name" value="Restrct_endonuc-II-like"/>
</dbReference>
<protein>
    <submittedName>
        <fullName evidence="2">Uma2 family endonuclease</fullName>
    </submittedName>
</protein>
<keyword evidence="3" id="KW-1185">Reference proteome</keyword>
<keyword evidence="2" id="KW-0540">Nuclease</keyword>
<dbReference type="EMBL" id="JADOUF010000001">
    <property type="protein sequence ID" value="MBG6138533.1"/>
    <property type="molecule type" value="Genomic_DNA"/>
</dbReference>